<dbReference type="Proteomes" id="UP000325577">
    <property type="component" value="Linkage Group LG0"/>
</dbReference>
<evidence type="ECO:0000313" key="1">
    <source>
        <dbReference type="EMBL" id="KAA8548853.1"/>
    </source>
</evidence>
<dbReference type="EMBL" id="CM018031">
    <property type="protein sequence ID" value="KAA8548853.1"/>
    <property type="molecule type" value="Genomic_DNA"/>
</dbReference>
<accession>A0A5J5C0C0</accession>
<evidence type="ECO:0000313" key="2">
    <source>
        <dbReference type="Proteomes" id="UP000325577"/>
    </source>
</evidence>
<gene>
    <name evidence="1" type="ORF">F0562_000537</name>
</gene>
<dbReference type="AlphaFoldDB" id="A0A5J5C0C0"/>
<reference evidence="1 2" key="1">
    <citation type="submission" date="2019-09" db="EMBL/GenBank/DDBJ databases">
        <title>A chromosome-level genome assembly of the Chinese tupelo Nyssa sinensis.</title>
        <authorList>
            <person name="Yang X."/>
            <person name="Kang M."/>
            <person name="Yang Y."/>
            <person name="Xiong H."/>
            <person name="Wang M."/>
            <person name="Zhang Z."/>
            <person name="Wang Z."/>
            <person name="Wu H."/>
            <person name="Ma T."/>
            <person name="Liu J."/>
            <person name="Xi Z."/>
        </authorList>
    </citation>
    <scope>NUCLEOTIDE SEQUENCE [LARGE SCALE GENOMIC DNA]</scope>
    <source>
        <strain evidence="1">J267</strain>
        <tissue evidence="1">Leaf</tissue>
    </source>
</reference>
<organism evidence="1 2">
    <name type="scientific">Nyssa sinensis</name>
    <dbReference type="NCBI Taxonomy" id="561372"/>
    <lineage>
        <taxon>Eukaryota</taxon>
        <taxon>Viridiplantae</taxon>
        <taxon>Streptophyta</taxon>
        <taxon>Embryophyta</taxon>
        <taxon>Tracheophyta</taxon>
        <taxon>Spermatophyta</taxon>
        <taxon>Magnoliopsida</taxon>
        <taxon>eudicotyledons</taxon>
        <taxon>Gunneridae</taxon>
        <taxon>Pentapetalae</taxon>
        <taxon>asterids</taxon>
        <taxon>Cornales</taxon>
        <taxon>Nyssaceae</taxon>
        <taxon>Nyssa</taxon>
    </lineage>
</organism>
<keyword evidence="2" id="KW-1185">Reference proteome</keyword>
<sequence>MLGNLSESKSEIHGHKEGPEWQKNPFFFVRLHFPLYKALIFQDSFNTFPIHNLFAAIRIINSPCLIAGICRKRPPIWSAHDYINDFWSGPLKIEAVTTTSTICSPSLAGRCRKTQSVETTSRTTAPLVTLILVINYETWRGSCSYVPFSRSGKS</sequence>
<name>A0A5J5C0C0_9ASTE</name>
<protein>
    <submittedName>
        <fullName evidence="1">Uncharacterized protein</fullName>
    </submittedName>
</protein>
<proteinExistence type="predicted"/>